<dbReference type="GO" id="GO:0008237">
    <property type="term" value="F:metallopeptidase activity"/>
    <property type="evidence" value="ECO:0007669"/>
    <property type="project" value="UniProtKB-KW"/>
</dbReference>
<dbReference type="SUPFAM" id="SSF55486">
    <property type="entry name" value="Metalloproteases ('zincins'), catalytic domain"/>
    <property type="match status" value="1"/>
</dbReference>
<feature type="disulfide bond" evidence="6">
    <location>
        <begin position="541"/>
        <end position="553"/>
    </location>
</feature>
<evidence type="ECO:0000256" key="3">
    <source>
        <dbReference type="ARBA" id="ARBA00023157"/>
    </source>
</evidence>
<evidence type="ECO:0000256" key="5">
    <source>
        <dbReference type="PIRSR" id="PIRSR601548-3"/>
    </source>
</evidence>
<reference evidence="10" key="1">
    <citation type="submission" date="2015-08" db="EMBL/GenBank/DDBJ databases">
        <title>Proteomic endorsed transcriptomic profile of the venom gland from Tityus obscurus.</title>
        <authorList>
            <person name="Oliveira U.C."/>
            <person name="Nishiyama M.Y.Jr."/>
            <person name="Santos M.B."/>
            <person name="Silva A.P."/>
            <person name="Chalkidis H.M."/>
            <person name="Imberg A.S."/>
            <person name="Candido D.M."/>
            <person name="Yamanouye N."/>
            <person name="Dorce V.A."/>
            <person name="Junqueira-de-Azevedo I.L."/>
        </authorList>
    </citation>
    <scope>NUCLEOTIDE SEQUENCE</scope>
    <source>
        <tissue evidence="10">Telson</tissue>
    </source>
</reference>
<proteinExistence type="inferred from homology"/>
<feature type="binding site" evidence="5">
    <location>
        <position position="394"/>
    </location>
    <ligand>
        <name>Zn(2+)</name>
        <dbReference type="ChEBI" id="CHEBI:29105"/>
        <label>1</label>
        <note>catalytic</note>
    </ligand>
</feature>
<protein>
    <recommendedName>
        <fullName evidence="9">Angiotensin-converting enzyme</fullName>
        <ecNumber evidence="9">3.4.-.-</ecNumber>
    </recommendedName>
</protein>
<evidence type="ECO:0000256" key="4">
    <source>
        <dbReference type="ARBA" id="ARBA00023180"/>
    </source>
</evidence>
<keyword evidence="9" id="KW-0378">Hydrolase</keyword>
<evidence type="ECO:0000256" key="2">
    <source>
        <dbReference type="ARBA" id="ARBA00022729"/>
    </source>
</evidence>
<dbReference type="InterPro" id="IPR001548">
    <property type="entry name" value="Peptidase_M2"/>
</dbReference>
<evidence type="ECO:0000256" key="1">
    <source>
        <dbReference type="ARBA" id="ARBA00008139"/>
    </source>
</evidence>
<feature type="binding site" evidence="7">
    <location>
        <position position="414"/>
    </location>
    <ligand>
        <name>Zn(2+)</name>
        <dbReference type="ChEBI" id="CHEBI:29105"/>
        <label>2</label>
        <note>catalytic</note>
    </ligand>
</feature>
<comment type="cofactor">
    <cofactor evidence="9">
        <name>Zn(2+)</name>
        <dbReference type="ChEBI" id="CHEBI:29105"/>
    </cofactor>
    <text evidence="9">Binds 1 zinc ion per subunit.</text>
</comment>
<feature type="binding site" evidence="7">
    <location>
        <position position="394"/>
    </location>
    <ligand>
        <name>Zn(2+)</name>
        <dbReference type="ChEBI" id="CHEBI:29105"/>
        <label>2</label>
        <note>catalytic</note>
    </ligand>
</feature>
<feature type="binding site" evidence="5">
    <location>
        <position position="414"/>
    </location>
    <ligand>
        <name>Zn(2+)</name>
        <dbReference type="ChEBI" id="CHEBI:29105"/>
        <label>1</label>
        <note>catalytic</note>
    </ligand>
</feature>
<keyword evidence="5 9" id="KW-0479">Metal-binding</keyword>
<dbReference type="AlphaFoldDB" id="A0A1E1WVT7"/>
<keyword evidence="5 9" id="KW-0862">Zinc</keyword>
<dbReference type="PANTHER" id="PTHR10514:SF27">
    <property type="entry name" value="ANGIOTENSIN-CONVERTING ENZYME"/>
    <property type="match status" value="1"/>
</dbReference>
<comment type="caution">
    <text evidence="8">Lacks conserved residue(s) required for the propagation of feature annotation.</text>
</comment>
<organism evidence="10">
    <name type="scientific">Tityus obscurus</name>
    <name type="common">Amazonian scorpion</name>
    <name type="synonym">Tityus cambridgei</name>
    <dbReference type="NCBI Taxonomy" id="1221240"/>
    <lineage>
        <taxon>Eukaryota</taxon>
        <taxon>Metazoa</taxon>
        <taxon>Ecdysozoa</taxon>
        <taxon>Arthropoda</taxon>
        <taxon>Chelicerata</taxon>
        <taxon>Arachnida</taxon>
        <taxon>Scorpiones</taxon>
        <taxon>Buthida</taxon>
        <taxon>Buthoidea</taxon>
        <taxon>Buthidae</taxon>
        <taxon>Tityus</taxon>
    </lineage>
</organism>
<dbReference type="GO" id="GO:0016020">
    <property type="term" value="C:membrane"/>
    <property type="evidence" value="ECO:0007669"/>
    <property type="project" value="InterPro"/>
</dbReference>
<accession>A0A1E1WVT7</accession>
<dbReference type="PRINTS" id="PR00791">
    <property type="entry name" value="PEPDIPTASEA"/>
</dbReference>
<comment type="similarity">
    <text evidence="1 8 9">Belongs to the peptidase M2 family.</text>
</comment>
<dbReference type="GO" id="GO:0046872">
    <property type="term" value="F:metal ion binding"/>
    <property type="evidence" value="ECO:0007669"/>
    <property type="project" value="UniProtKB-KW"/>
</dbReference>
<dbReference type="GO" id="GO:0008241">
    <property type="term" value="F:peptidyl-dipeptidase activity"/>
    <property type="evidence" value="ECO:0007669"/>
    <property type="project" value="InterPro"/>
</dbReference>
<keyword evidence="9" id="KW-0645">Protease</keyword>
<dbReference type="PANTHER" id="PTHR10514">
    <property type="entry name" value="ANGIOTENSIN-CONVERTING ENZYME"/>
    <property type="match status" value="1"/>
</dbReference>
<name>A0A1E1WVT7_TITOB</name>
<keyword evidence="4 9" id="KW-0325">Glycoprotein</keyword>
<keyword evidence="9" id="KW-0121">Carboxypeptidase</keyword>
<dbReference type="PROSITE" id="PS52011">
    <property type="entry name" value="PEPTIDASE_M2"/>
    <property type="match status" value="1"/>
</dbReference>
<dbReference type="GO" id="GO:0006508">
    <property type="term" value="P:proteolysis"/>
    <property type="evidence" value="ECO:0007669"/>
    <property type="project" value="UniProtKB-KW"/>
</dbReference>
<evidence type="ECO:0000256" key="7">
    <source>
        <dbReference type="PIRSR" id="PIRSR601548-8"/>
    </source>
</evidence>
<dbReference type="EC" id="3.4.-.-" evidence="9"/>
<evidence type="ECO:0000256" key="6">
    <source>
        <dbReference type="PIRSR" id="PIRSR601548-4"/>
    </source>
</evidence>
<keyword evidence="2" id="KW-0732">Signal</keyword>
<feature type="disulfide bond" evidence="6 8">
    <location>
        <begin position="364"/>
        <end position="382"/>
    </location>
</feature>
<sequence length="631" mass="72883">MQNISIAQLRADNTTDNDTKLLANTSNFEIGDISSLLKSILNDSFDVENTIEVNNSSGNTSGILTIVEIAEEAMKASVVIDEEDAIEFLIKQEFGSLECWVNSDHNMTIHKELNVENDTETHIKNYFLILSDGSYGNVDWRKLAKLGRAKKFMLNRYWSARIIPYYLRGLSKKFWRKQYPLMGVIGLRREFALSRNFNELKYYWTKWRDITGKSMKRKFLTYIHANKYNIKSNGEKLFIKEENSLRVQIDKVYQQILPLYIRLHSYVRKRLLLKYGYRRIHKSGPIPAHLLGDISAHDWSNIENLLRPYPNKYALEICKNVKERNVSAEEIAKIAENFYISLGFDKMDKKFWDNSIFEAYSKNCTKSFSVKCDNDTSGIHACIDPDCYFFSMFHWGTFAQQLKHNATISPVISEAISKAVGLSVSKPGYLYSVGLSDIMIYDRYDEINFLMETALRVIPSIMDSLSVGLWKRKIMEGLISHGNMNENFWKHRLYYQGLCPPVVRTERHFDAGAVKSIANDLNVMNEFLSGILQFQIYKSLCNSSVPGDVLHRCTLHNSTEVGKRIMKLLTLGKPVTIMDAISVLTDGDKEIEAQPMIEYFKPLYKWFLKRDKFDDIGWESYDASVCPKCAF</sequence>
<dbReference type="CDD" id="cd06461">
    <property type="entry name" value="M2_ACE"/>
    <property type="match status" value="1"/>
</dbReference>
<dbReference type="GO" id="GO:0004180">
    <property type="term" value="F:carboxypeptidase activity"/>
    <property type="evidence" value="ECO:0007669"/>
    <property type="project" value="UniProtKB-KW"/>
</dbReference>
<dbReference type="Pfam" id="PF01401">
    <property type="entry name" value="Peptidase_M2"/>
    <property type="match status" value="1"/>
</dbReference>
<evidence type="ECO:0000256" key="9">
    <source>
        <dbReference type="RuleBase" id="RU361144"/>
    </source>
</evidence>
<keyword evidence="9" id="KW-0482">Metalloprotease</keyword>
<dbReference type="EMBL" id="GEMQ01000102">
    <property type="protein sequence ID" value="JAT91087.1"/>
    <property type="molecule type" value="Transcribed_RNA"/>
</dbReference>
<keyword evidence="3 6" id="KW-1015">Disulfide bond</keyword>
<evidence type="ECO:0000313" key="10">
    <source>
        <dbReference type="EMBL" id="JAT91087.1"/>
    </source>
</evidence>
<evidence type="ECO:0000256" key="8">
    <source>
        <dbReference type="PROSITE-ProRule" id="PRU01355"/>
    </source>
</evidence>